<evidence type="ECO:0000256" key="2">
    <source>
        <dbReference type="SAM" id="Phobius"/>
    </source>
</evidence>
<name>A0A1Y2HM07_9FUNG</name>
<gene>
    <name evidence="3" type="ORF">BCR44DRAFT_247882</name>
</gene>
<dbReference type="AlphaFoldDB" id="A0A1Y2HM07"/>
<organism evidence="3 4">
    <name type="scientific">Catenaria anguillulae PL171</name>
    <dbReference type="NCBI Taxonomy" id="765915"/>
    <lineage>
        <taxon>Eukaryota</taxon>
        <taxon>Fungi</taxon>
        <taxon>Fungi incertae sedis</taxon>
        <taxon>Blastocladiomycota</taxon>
        <taxon>Blastocladiomycetes</taxon>
        <taxon>Blastocladiales</taxon>
        <taxon>Catenariaceae</taxon>
        <taxon>Catenaria</taxon>
    </lineage>
</organism>
<evidence type="ECO:0000256" key="1">
    <source>
        <dbReference type="SAM" id="MobiDB-lite"/>
    </source>
</evidence>
<feature type="region of interest" description="Disordered" evidence="1">
    <location>
        <begin position="146"/>
        <end position="187"/>
    </location>
</feature>
<keyword evidence="4" id="KW-1185">Reference proteome</keyword>
<feature type="transmembrane region" description="Helical" evidence="2">
    <location>
        <begin position="50"/>
        <end position="75"/>
    </location>
</feature>
<protein>
    <submittedName>
        <fullName evidence="3">Uncharacterized protein</fullName>
    </submittedName>
</protein>
<evidence type="ECO:0000313" key="3">
    <source>
        <dbReference type="EMBL" id="ORZ35606.1"/>
    </source>
</evidence>
<feature type="compositionally biased region" description="Polar residues" evidence="1">
    <location>
        <begin position="162"/>
        <end position="176"/>
    </location>
</feature>
<dbReference type="Proteomes" id="UP000193411">
    <property type="component" value="Unassembled WGS sequence"/>
</dbReference>
<keyword evidence="2" id="KW-0472">Membrane</keyword>
<proteinExistence type="predicted"/>
<feature type="region of interest" description="Disordered" evidence="1">
    <location>
        <begin position="93"/>
        <end position="126"/>
    </location>
</feature>
<accession>A0A1Y2HM07</accession>
<feature type="region of interest" description="Disordered" evidence="1">
    <location>
        <begin position="212"/>
        <end position="316"/>
    </location>
</feature>
<dbReference type="EMBL" id="MCFL01000021">
    <property type="protein sequence ID" value="ORZ35606.1"/>
    <property type="molecule type" value="Genomic_DNA"/>
</dbReference>
<comment type="caution">
    <text evidence="3">The sequence shown here is derived from an EMBL/GenBank/DDBJ whole genome shotgun (WGS) entry which is preliminary data.</text>
</comment>
<feature type="compositionally biased region" description="Low complexity" evidence="1">
    <location>
        <begin position="1"/>
        <end position="27"/>
    </location>
</feature>
<reference evidence="3 4" key="1">
    <citation type="submission" date="2016-07" db="EMBL/GenBank/DDBJ databases">
        <title>Pervasive Adenine N6-methylation of Active Genes in Fungi.</title>
        <authorList>
            <consortium name="DOE Joint Genome Institute"/>
            <person name="Mondo S.J."/>
            <person name="Dannebaum R.O."/>
            <person name="Kuo R.C."/>
            <person name="Labutti K."/>
            <person name="Haridas S."/>
            <person name="Kuo A."/>
            <person name="Salamov A."/>
            <person name="Ahrendt S.R."/>
            <person name="Lipzen A."/>
            <person name="Sullivan W."/>
            <person name="Andreopoulos W.B."/>
            <person name="Clum A."/>
            <person name="Lindquist E."/>
            <person name="Daum C."/>
            <person name="Ramamoorthy G.K."/>
            <person name="Gryganskyi A."/>
            <person name="Culley D."/>
            <person name="Magnuson J.K."/>
            <person name="James T.Y."/>
            <person name="O'Malley M.A."/>
            <person name="Stajich J.E."/>
            <person name="Spatafora J.W."/>
            <person name="Visel A."/>
            <person name="Grigoriev I.V."/>
        </authorList>
    </citation>
    <scope>NUCLEOTIDE SEQUENCE [LARGE SCALE GENOMIC DNA]</scope>
    <source>
        <strain evidence="3 4">PL171</strain>
    </source>
</reference>
<dbReference type="OrthoDB" id="10654041at2759"/>
<feature type="compositionally biased region" description="Low complexity" evidence="1">
    <location>
        <begin position="107"/>
        <end position="120"/>
    </location>
</feature>
<feature type="region of interest" description="Disordered" evidence="1">
    <location>
        <begin position="1"/>
        <end position="35"/>
    </location>
</feature>
<feature type="compositionally biased region" description="Polar residues" evidence="1">
    <location>
        <begin position="273"/>
        <end position="289"/>
    </location>
</feature>
<keyword evidence="2" id="KW-1133">Transmembrane helix</keyword>
<keyword evidence="2" id="KW-0812">Transmembrane</keyword>
<sequence length="316" mass="33228">MSVAVTQSTPTPASQLPSPTPSSSAPTFNGGAPVITVNPPEGQSLSSSTIAVLAYGGLLCVVVLIFTLGWIRVLVQLGIQRLSRAYRRFRGIPDPPPQQVPAIRLPSTARRNSTASASASADHHLPRMSTVATAGNTHMHHLAPSAAANMDRRHSTSSHRSQTVGSIHSASTSTTPRLEPRSMSGPAADVLTHQDLRRLSWMQASQKGHVVLTIEPPRPGEPIVGLDDDLPRYDIGTNNSAAPVAESEPEPEPELGPATLDPVEEADDDPAGQISSEQGSVASVDSTSPLVPHAEPTTAARQEEEPEGSRAGNHRS</sequence>
<evidence type="ECO:0000313" key="4">
    <source>
        <dbReference type="Proteomes" id="UP000193411"/>
    </source>
</evidence>